<dbReference type="RefSeq" id="WP_346821898.1">
    <property type="nucleotide sequence ID" value="NZ_JBDKWZ010000007.1"/>
</dbReference>
<feature type="domain" description="PAC" evidence="3">
    <location>
        <begin position="404"/>
        <end position="457"/>
    </location>
</feature>
<dbReference type="InterPro" id="IPR035965">
    <property type="entry name" value="PAS-like_dom_sf"/>
</dbReference>
<dbReference type="InterPro" id="IPR001610">
    <property type="entry name" value="PAC"/>
</dbReference>
<dbReference type="Gene3D" id="3.30.450.20">
    <property type="entry name" value="PAS domain"/>
    <property type="match status" value="2"/>
</dbReference>
<dbReference type="InterPro" id="IPR013655">
    <property type="entry name" value="PAS_fold_3"/>
</dbReference>
<evidence type="ECO:0000256" key="1">
    <source>
        <dbReference type="SAM" id="Coils"/>
    </source>
</evidence>
<dbReference type="InterPro" id="IPR013656">
    <property type="entry name" value="PAS_4"/>
</dbReference>
<dbReference type="PROSITE" id="PS50112">
    <property type="entry name" value="PAS"/>
    <property type="match status" value="1"/>
</dbReference>
<dbReference type="PANTHER" id="PTHR44757">
    <property type="entry name" value="DIGUANYLATE CYCLASE DGCP"/>
    <property type="match status" value="1"/>
</dbReference>
<dbReference type="SMART" id="SM00065">
    <property type="entry name" value="GAF"/>
    <property type="match status" value="1"/>
</dbReference>
<dbReference type="CDD" id="cd00130">
    <property type="entry name" value="PAS"/>
    <property type="match status" value="2"/>
</dbReference>
<accession>A0AAW9S5J5</accession>
<keyword evidence="5" id="KW-1185">Reference proteome</keyword>
<dbReference type="InterPro" id="IPR003018">
    <property type="entry name" value="GAF"/>
</dbReference>
<dbReference type="EMBL" id="JBDKWZ010000007">
    <property type="protein sequence ID" value="MEN7549128.1"/>
    <property type="molecule type" value="Genomic_DNA"/>
</dbReference>
<feature type="coiled-coil region" evidence="1">
    <location>
        <begin position="240"/>
        <end position="340"/>
    </location>
</feature>
<dbReference type="NCBIfam" id="TIGR00229">
    <property type="entry name" value="sensory_box"/>
    <property type="match status" value="2"/>
</dbReference>
<evidence type="ECO:0000259" key="3">
    <source>
        <dbReference type="PROSITE" id="PS50113"/>
    </source>
</evidence>
<evidence type="ECO:0000259" key="2">
    <source>
        <dbReference type="PROSITE" id="PS50112"/>
    </source>
</evidence>
<feature type="coiled-coil region" evidence="1">
    <location>
        <begin position="12"/>
        <end position="39"/>
    </location>
</feature>
<dbReference type="Pfam" id="PF08448">
    <property type="entry name" value="PAS_4"/>
    <property type="match status" value="1"/>
</dbReference>
<dbReference type="SMART" id="SM00086">
    <property type="entry name" value="PAC"/>
    <property type="match status" value="2"/>
</dbReference>
<dbReference type="SUPFAM" id="SSF55785">
    <property type="entry name" value="PYP-like sensor domain (PAS domain)"/>
    <property type="match status" value="2"/>
</dbReference>
<dbReference type="Pfam" id="PF13185">
    <property type="entry name" value="GAF_2"/>
    <property type="match status" value="1"/>
</dbReference>
<reference evidence="4 5" key="1">
    <citation type="submission" date="2024-04" db="EMBL/GenBank/DDBJ databases">
        <title>Novel genus in family Flammeovirgaceae.</title>
        <authorList>
            <person name="Nguyen T.H."/>
            <person name="Vuong T.Q."/>
            <person name="Le H."/>
            <person name="Kim S.-G."/>
        </authorList>
    </citation>
    <scope>NUCLEOTIDE SEQUENCE [LARGE SCALE GENOMIC DNA]</scope>
    <source>
        <strain evidence="4 5">JCM 23209</strain>
    </source>
</reference>
<proteinExistence type="predicted"/>
<dbReference type="AlphaFoldDB" id="A0AAW9S5J5"/>
<dbReference type="InterPro" id="IPR052155">
    <property type="entry name" value="Biofilm_reg_signaling"/>
</dbReference>
<sequence>MLKYGVVNKERIRQVENENRLLKKQIQEASQLIQNIQDGNFDSLATEDICQNELGNALKEMQYQFASIEEQKKQRNWITEGVAELSELLRKDYASITEVADRLLAFLVKYLNANQGCIFIAQADAYQQDQTYLEMLACYAYQRKKHFEQKIYAGEGLVGQVYLEGITTHLTDIPSDYINITSGLGEATPGSLLFVPIKIDEKIFGVLELASFYEFNNFHIEFLEKVCENIAATFNSVQSKERTETLLKESQMQTEQLRAQEEEMRQNAEELEATQEEMMRNQNELLQLKEELEKKVEKQKEQELELRAQQEVLKESMLEMKEAQVELTQKERELKGILEAINHASYKAEFAPDGEILFINKNFEKLFRISLDEIRGENSRRFNALAKSDPQAYTRLWENLNQGQHVEIESEVVLPHQTFWLKEHYTPVLDTNGEVKKIILISSDITSIQKSKAELIARTQAFEMSTILSESDIYGTITFVNDKLCEVSKYSRDELIGKPHKIFRHPDMPKEVFAKMWETIKNGKSFRTVLKNRAKDNSIYWVDAVITPVLDSNQKPVKYIGARYVIEDEKYAELLYKRALQNLGIQES</sequence>
<dbReference type="InterPro" id="IPR000700">
    <property type="entry name" value="PAS-assoc_C"/>
</dbReference>
<feature type="domain" description="PAC" evidence="3">
    <location>
        <begin position="524"/>
        <end position="578"/>
    </location>
</feature>
<feature type="domain" description="PAS" evidence="2">
    <location>
        <begin position="472"/>
        <end position="523"/>
    </location>
</feature>
<dbReference type="Pfam" id="PF08447">
    <property type="entry name" value="PAS_3"/>
    <property type="match status" value="1"/>
</dbReference>
<organism evidence="4 5">
    <name type="scientific">Rapidithrix thailandica</name>
    <dbReference type="NCBI Taxonomy" id="413964"/>
    <lineage>
        <taxon>Bacteria</taxon>
        <taxon>Pseudomonadati</taxon>
        <taxon>Bacteroidota</taxon>
        <taxon>Cytophagia</taxon>
        <taxon>Cytophagales</taxon>
        <taxon>Flammeovirgaceae</taxon>
        <taxon>Rapidithrix</taxon>
    </lineage>
</organism>
<evidence type="ECO:0000313" key="4">
    <source>
        <dbReference type="EMBL" id="MEN7549128.1"/>
    </source>
</evidence>
<protein>
    <submittedName>
        <fullName evidence="4">PAS domain-containing protein</fullName>
    </submittedName>
</protein>
<dbReference type="Proteomes" id="UP001403385">
    <property type="component" value="Unassembled WGS sequence"/>
</dbReference>
<evidence type="ECO:0000313" key="5">
    <source>
        <dbReference type="Proteomes" id="UP001403385"/>
    </source>
</evidence>
<dbReference type="SUPFAM" id="SSF55781">
    <property type="entry name" value="GAF domain-like"/>
    <property type="match status" value="1"/>
</dbReference>
<dbReference type="PROSITE" id="PS50113">
    <property type="entry name" value="PAC"/>
    <property type="match status" value="2"/>
</dbReference>
<dbReference type="InterPro" id="IPR029016">
    <property type="entry name" value="GAF-like_dom_sf"/>
</dbReference>
<comment type="caution">
    <text evidence="4">The sequence shown here is derived from an EMBL/GenBank/DDBJ whole genome shotgun (WGS) entry which is preliminary data.</text>
</comment>
<dbReference type="Gene3D" id="3.30.450.40">
    <property type="match status" value="1"/>
</dbReference>
<name>A0AAW9S5J5_9BACT</name>
<dbReference type="SMART" id="SM00091">
    <property type="entry name" value="PAS"/>
    <property type="match status" value="2"/>
</dbReference>
<dbReference type="PANTHER" id="PTHR44757:SF2">
    <property type="entry name" value="BIOFILM ARCHITECTURE MAINTENANCE PROTEIN MBAA"/>
    <property type="match status" value="1"/>
</dbReference>
<keyword evidence="1" id="KW-0175">Coiled coil</keyword>
<gene>
    <name evidence="4" type="ORF">AAG747_14490</name>
</gene>
<dbReference type="InterPro" id="IPR000014">
    <property type="entry name" value="PAS"/>
</dbReference>